<dbReference type="InterPro" id="IPR050585">
    <property type="entry name" value="Xaa-Pro_dipeptidyl-ppase/CocE"/>
</dbReference>
<dbReference type="Gene3D" id="2.60.120.260">
    <property type="entry name" value="Galactose-binding domain-like"/>
    <property type="match status" value="1"/>
</dbReference>
<protein>
    <recommendedName>
        <fullName evidence="3">Xaa-Pro dipeptidyl-peptidase C-terminal domain-containing protein</fullName>
    </recommendedName>
</protein>
<dbReference type="GeneID" id="27336107"/>
<evidence type="ECO:0000256" key="2">
    <source>
        <dbReference type="SAM" id="MobiDB-lite"/>
    </source>
</evidence>
<reference evidence="4 5" key="1">
    <citation type="submission" date="2015-01" db="EMBL/GenBank/DDBJ databases">
        <title>The Genome Sequence of Exophiala spinifera CBS89968.</title>
        <authorList>
            <consortium name="The Broad Institute Genomics Platform"/>
            <person name="Cuomo C."/>
            <person name="de Hoog S."/>
            <person name="Gorbushina A."/>
            <person name="Stielow B."/>
            <person name="Teixiera M."/>
            <person name="Abouelleil A."/>
            <person name="Chapman S.B."/>
            <person name="Priest M."/>
            <person name="Young S.K."/>
            <person name="Wortman J."/>
            <person name="Nusbaum C."/>
            <person name="Birren B."/>
        </authorList>
    </citation>
    <scope>NUCLEOTIDE SEQUENCE [LARGE SCALE GENOMIC DNA]</scope>
    <source>
        <strain evidence="4 5">CBS 89968</strain>
    </source>
</reference>
<dbReference type="NCBIfam" id="TIGR00976">
    <property type="entry name" value="CocE_NonD"/>
    <property type="match status" value="1"/>
</dbReference>
<organism evidence="4 5">
    <name type="scientific">Exophiala spinifera</name>
    <dbReference type="NCBI Taxonomy" id="91928"/>
    <lineage>
        <taxon>Eukaryota</taxon>
        <taxon>Fungi</taxon>
        <taxon>Dikarya</taxon>
        <taxon>Ascomycota</taxon>
        <taxon>Pezizomycotina</taxon>
        <taxon>Eurotiomycetes</taxon>
        <taxon>Chaetothyriomycetidae</taxon>
        <taxon>Chaetothyriales</taxon>
        <taxon>Herpotrichiellaceae</taxon>
        <taxon>Exophiala</taxon>
    </lineage>
</organism>
<dbReference type="PANTHER" id="PTHR43056:SF10">
    <property type="entry name" value="COCE_NOND FAMILY, PUTATIVE (AFU_ORTHOLOGUE AFUA_7G00600)-RELATED"/>
    <property type="match status" value="1"/>
</dbReference>
<dbReference type="Gene3D" id="1.10.3020.20">
    <property type="match status" value="1"/>
</dbReference>
<dbReference type="VEuPathDB" id="FungiDB:PV08_09024"/>
<name>A0A0D1ZFH5_9EURO</name>
<dbReference type="PANTHER" id="PTHR43056">
    <property type="entry name" value="PEPTIDASE S9 PROLYL OLIGOPEPTIDASE"/>
    <property type="match status" value="1"/>
</dbReference>
<proteinExistence type="predicted"/>
<dbReference type="SUPFAM" id="SSF53474">
    <property type="entry name" value="alpha/beta-Hydrolases"/>
    <property type="match status" value="1"/>
</dbReference>
<dbReference type="GO" id="GO:0008239">
    <property type="term" value="F:dipeptidyl-peptidase activity"/>
    <property type="evidence" value="ECO:0007669"/>
    <property type="project" value="InterPro"/>
</dbReference>
<dbReference type="InterPro" id="IPR013736">
    <property type="entry name" value="Xaa-Pro_dipept_C"/>
</dbReference>
<dbReference type="RefSeq" id="XP_016231968.1">
    <property type="nucleotide sequence ID" value="XM_016383345.1"/>
</dbReference>
<feature type="domain" description="Xaa-Pro dipeptidyl-peptidase C-terminal" evidence="3">
    <location>
        <begin position="316"/>
        <end position="568"/>
    </location>
</feature>
<dbReference type="Pfam" id="PF08530">
    <property type="entry name" value="PepX_C"/>
    <property type="match status" value="1"/>
</dbReference>
<dbReference type="OrthoDB" id="416441at2759"/>
<keyword evidence="1" id="KW-0378">Hydrolase</keyword>
<dbReference type="Pfam" id="PF02129">
    <property type="entry name" value="Peptidase_S15"/>
    <property type="match status" value="1"/>
</dbReference>
<feature type="region of interest" description="Disordered" evidence="2">
    <location>
        <begin position="464"/>
        <end position="483"/>
    </location>
</feature>
<dbReference type="Gene3D" id="3.40.50.1820">
    <property type="entry name" value="alpha/beta hydrolase"/>
    <property type="match status" value="1"/>
</dbReference>
<dbReference type="SUPFAM" id="SSF49785">
    <property type="entry name" value="Galactose-binding domain-like"/>
    <property type="match status" value="1"/>
</dbReference>
<sequence length="574" mass="64882">MSAEMEQNMIIERDVPIRMDDGIELRADIFKPAHSDRFPVLISLSPYGKGFEWKKGWASSWQSFWAKHPNALTGSTHSHLIWECVDPEVWTALGYAIVRIDSRGAGRSPGVLDVFGPREVEDFYHAIEWAGTQPWSNGNVGIAGISYLAMNQWLVASLQPPHLKAMIAWEGSADYYRDTARHGGILSNGFLRAWYDKQVILLQHGNPKGPEDPWLGTRSTGPLNLSEEELKKNRMDAVDVPLQMEWDGEWYRKRSPVWSKVTVPFVSAANWGGMGLHQRGNFAAFEEAASTEKWLEIHSGKHEEGFYLDYALELQKKFFDHYLKGVSNGWEKEKRVRMKIRRPFTEDFQERRADVWPLPQVKWTQLFLSAATTALLWEPASKDGQATFDALGAPLIFQSQPLAQETEITGPLAAKLFISSTTTDVDLFLTFQAFSPSGEEVEFQGSHDPHTPLAQGWLRASHRKLDPDRSKPHRPFHTHDEQWPLEPGKVTEVQIEIWQTNIVLPAGYTLALQIGGHDFERGKPVIIGERVNDGVGPFRHTHPVDRPTDKFGGKTTIHTGGEHDSHLLLPLVPV</sequence>
<dbReference type="InterPro" id="IPR005674">
    <property type="entry name" value="CocE/Ser_esterase"/>
</dbReference>
<dbReference type="STRING" id="91928.A0A0D1ZFH5"/>
<dbReference type="HOGENOM" id="CLU_015590_2_1_1"/>
<accession>A0A0D1ZFH5</accession>
<dbReference type="InterPro" id="IPR029058">
    <property type="entry name" value="AB_hydrolase_fold"/>
</dbReference>
<gene>
    <name evidence="4" type="ORF">PV08_09024</name>
</gene>
<keyword evidence="5" id="KW-1185">Reference proteome</keyword>
<dbReference type="SMART" id="SM00939">
    <property type="entry name" value="PepX_C"/>
    <property type="match status" value="1"/>
</dbReference>
<evidence type="ECO:0000313" key="5">
    <source>
        <dbReference type="Proteomes" id="UP000053328"/>
    </source>
</evidence>
<dbReference type="AlphaFoldDB" id="A0A0D1ZFH5"/>
<dbReference type="EMBL" id="KN847498">
    <property type="protein sequence ID" value="KIW11752.1"/>
    <property type="molecule type" value="Genomic_DNA"/>
</dbReference>
<evidence type="ECO:0000259" key="3">
    <source>
        <dbReference type="SMART" id="SM00939"/>
    </source>
</evidence>
<dbReference type="InterPro" id="IPR008979">
    <property type="entry name" value="Galactose-bd-like_sf"/>
</dbReference>
<dbReference type="Proteomes" id="UP000053328">
    <property type="component" value="Unassembled WGS sequence"/>
</dbReference>
<dbReference type="InterPro" id="IPR000383">
    <property type="entry name" value="Xaa-Pro-like_dom"/>
</dbReference>
<evidence type="ECO:0000313" key="4">
    <source>
        <dbReference type="EMBL" id="KIW11752.1"/>
    </source>
</evidence>
<evidence type="ECO:0000256" key="1">
    <source>
        <dbReference type="ARBA" id="ARBA00022801"/>
    </source>
</evidence>